<protein>
    <submittedName>
        <fullName evidence="11">AAEL008578-PA</fullName>
    </submittedName>
</protein>
<reference evidence="11" key="2">
    <citation type="journal article" date="2007" name="Science">
        <title>Genome sequence of Aedes aegypti, a major arbovirus vector.</title>
        <authorList>
            <person name="Nene V."/>
            <person name="Wortman J.R."/>
            <person name="Lawson D."/>
            <person name="Haas B."/>
            <person name="Kodira C."/>
            <person name="Tu Z.J."/>
            <person name="Loftus B."/>
            <person name="Xi Z."/>
            <person name="Megy K."/>
            <person name="Grabherr M."/>
            <person name="Ren Q."/>
            <person name="Zdobnov E.M."/>
            <person name="Lobo N.F."/>
            <person name="Campbell K.S."/>
            <person name="Brown S.E."/>
            <person name="Bonaldo M.F."/>
            <person name="Zhu J."/>
            <person name="Sinkins S.P."/>
            <person name="Hogenkamp D.G."/>
            <person name="Amedeo P."/>
            <person name="Arensburger P."/>
            <person name="Atkinson P.W."/>
            <person name="Bidwell S."/>
            <person name="Biedler J."/>
            <person name="Birney E."/>
            <person name="Bruggner R.V."/>
            <person name="Costas J."/>
            <person name="Coy M.R."/>
            <person name="Crabtree J."/>
            <person name="Crawford M."/>
            <person name="Debruyn B."/>
            <person name="Decaprio D."/>
            <person name="Eiglmeier K."/>
            <person name="Eisenstadt E."/>
            <person name="El-Dorry H."/>
            <person name="Gelbart W.M."/>
            <person name="Gomes S.L."/>
            <person name="Hammond M."/>
            <person name="Hannick L.I."/>
            <person name="Hogan J.R."/>
            <person name="Holmes M.H."/>
            <person name="Jaffe D."/>
            <person name="Johnston J.S."/>
            <person name="Kennedy R.C."/>
            <person name="Koo H."/>
            <person name="Kravitz S."/>
            <person name="Kriventseva E.V."/>
            <person name="Kulp D."/>
            <person name="Labutti K."/>
            <person name="Lee E."/>
            <person name="Li S."/>
            <person name="Lovin D.D."/>
            <person name="Mao C."/>
            <person name="Mauceli E."/>
            <person name="Menck C.F."/>
            <person name="Miller J.R."/>
            <person name="Montgomery P."/>
            <person name="Mori A."/>
            <person name="Nascimento A.L."/>
            <person name="Naveira H.F."/>
            <person name="Nusbaum C."/>
            <person name="O'leary S."/>
            <person name="Orvis J."/>
            <person name="Pertea M."/>
            <person name="Quesneville H."/>
            <person name="Reidenbach K.R."/>
            <person name="Rogers Y.H."/>
            <person name="Roth C.W."/>
            <person name="Schneider J.R."/>
            <person name="Schatz M."/>
            <person name="Shumway M."/>
            <person name="Stanke M."/>
            <person name="Stinson E.O."/>
            <person name="Tubio J.M."/>
            <person name="Vanzee J.P."/>
            <person name="Verjovski-Almeida S."/>
            <person name="Werner D."/>
            <person name="White O."/>
            <person name="Wyder S."/>
            <person name="Zeng Q."/>
            <person name="Zhao Q."/>
            <person name="Zhao Y."/>
            <person name="Hill C.A."/>
            <person name="Raikhel A.S."/>
            <person name="Soares M.B."/>
            <person name="Knudson D.L."/>
            <person name="Lee N.H."/>
            <person name="Galagan J."/>
            <person name="Salzberg S.L."/>
            <person name="Paulsen I.T."/>
            <person name="Dimopoulos G."/>
            <person name="Collins F.H."/>
            <person name="Birren B."/>
            <person name="Fraser-Liggett C.M."/>
            <person name="Severson D.W."/>
        </authorList>
    </citation>
    <scope>NUCLEOTIDE SEQUENCE [LARGE SCALE GENOMIC DNA]</scope>
    <source>
        <strain evidence="11">Liverpool</strain>
    </source>
</reference>
<dbReference type="CDD" id="cd21750">
    <property type="entry name" value="ZnB-Zn_SUZ12"/>
    <property type="match status" value="1"/>
</dbReference>
<evidence type="ECO:0000313" key="12">
    <source>
        <dbReference type="Proteomes" id="UP000682892"/>
    </source>
</evidence>
<dbReference type="CDD" id="cd21740">
    <property type="entry name" value="C2_II_SUZ12"/>
    <property type="match status" value="1"/>
</dbReference>
<dbReference type="PaxDb" id="7159-AAEL008578-PA"/>
<keyword evidence="6" id="KW-0805">Transcription regulation</keyword>
<evidence type="ECO:0000256" key="3">
    <source>
        <dbReference type="ARBA" id="ARBA00022771"/>
    </source>
</evidence>
<dbReference type="AlphaFoldDB" id="Q16YD4"/>
<dbReference type="PhylomeDB" id="Q16YD4"/>
<keyword evidence="3" id="KW-0863">Zinc-finger</keyword>
<dbReference type="VEuPathDB" id="VectorBase:AAEL008578"/>
<sequence length="835" mass="93790">MVSKKREKDAEVTKQPKMDSMQTDHELFMQAFEKPTQIYRYLRTRNMISPIFLNRNLSYMRHRMSRSHKTRNVFKIDSMLAQKMNKMRNDKANGLSLTGEYLTLLFLGFFDQIQDDSMSDDQKMGDMSENSGKTVQVETVLLKISHNKRKDISSALMQVAVGKSEVMVNPVEKVAEDKVPTISIATESFSSVGINQVAGPQLSFLLLFRVHMHCRSDDEPSSKRQKLSGTNKLFGTELIIYDKYGRCLLKEGDYELTVQEILPHQQQMQKYNSPKKNATWETIQPLNGDRHDMDIIDIYKQNGIDDQNPILMFRKSPSLNININNNSILTPAAATGNSNVPTPLDANTGALVPMGASYPTPGSTELKLYADEPKIDHIIYQFVYNNNSRQQTETKSDFHCPWCSLNCGTLYPLLKHLKLCHARFIFTYIPIPPNGARIDVSINELYDGSYNGSPHDLLGTANAFSRRGPMRRTVVTNLLVCRPRRQKHSLTEFIECDENEFDSQRPFITGHSRMYHHTMTCLPVHPKELDIDSEGESDPLWLQHKTMQMIDEFTDVNEGEKELMKMWNLHVMKYGYVGDCQIPVALDMFIDCRGRDLLRKNLYRNFILHVCSMFDFGLVSPEVMQNAIRKLQNLLFENPDLQKQVATSRKDQMEYWNTVTVHKQAQPKTEKATDRAGAGASGTPSTPSHKAGSAGSGSDKRVKPTMTPAKNNFSIVANAASSSSISTIDKNAISQSRRRSASAALHSNSSLANNTANKDTHHSSAHPNPSQTSSYASPHSNKRSSTSANNSSIGNATRSSNSSGNSGSSSANKTSTITTRRKSLSVATQRKRSIN</sequence>
<evidence type="ECO:0000256" key="4">
    <source>
        <dbReference type="ARBA" id="ARBA00022833"/>
    </source>
</evidence>
<evidence type="ECO:0000259" key="10">
    <source>
        <dbReference type="Pfam" id="PF23320"/>
    </source>
</evidence>
<dbReference type="InterPro" id="IPR019135">
    <property type="entry name" value="Polycomb_protein_VEFS-Box"/>
</dbReference>
<dbReference type="CDD" id="cd21551">
    <property type="entry name" value="VEFS-box_SUZ12"/>
    <property type="match status" value="1"/>
</dbReference>
<feature type="domain" description="Polycomb protein SUZ12-like zinc finger" evidence="10">
    <location>
        <begin position="377"/>
        <end position="444"/>
    </location>
</feature>
<dbReference type="eggNOG" id="KOG2350">
    <property type="taxonomic scope" value="Eukaryota"/>
</dbReference>
<feature type="compositionally biased region" description="Low complexity" evidence="8">
    <location>
        <begin position="799"/>
        <end position="810"/>
    </location>
</feature>
<dbReference type="GO" id="GO:0035098">
    <property type="term" value="C:ESC/E(Z) complex"/>
    <property type="evidence" value="ECO:0007669"/>
    <property type="project" value="TreeGrafter"/>
</dbReference>
<feature type="domain" description="Polycomb protein VEFS-Box" evidence="9">
    <location>
        <begin position="504"/>
        <end position="623"/>
    </location>
</feature>
<dbReference type="PANTHER" id="PTHR22597">
    <property type="entry name" value="POLYCOMB GROUP PROTEIN"/>
    <property type="match status" value="1"/>
</dbReference>
<dbReference type="STRING" id="7159.Q16YD4"/>
<keyword evidence="4" id="KW-0862">Zinc</keyword>
<gene>
    <name evidence="11" type="ORF">AaeL_AAEL008578</name>
</gene>
<dbReference type="GO" id="GO:0016586">
    <property type="term" value="C:RSC-type complex"/>
    <property type="evidence" value="ECO:0007669"/>
    <property type="project" value="TreeGrafter"/>
</dbReference>
<comment type="similarity">
    <text evidence="1">Belongs to the VEFS (VRN2-EMF2-FIS2-SU(Z)12) family.</text>
</comment>
<feature type="compositionally biased region" description="Polar residues" evidence="8">
    <location>
        <begin position="765"/>
        <end position="798"/>
    </location>
</feature>
<dbReference type="GO" id="GO:0008270">
    <property type="term" value="F:zinc ion binding"/>
    <property type="evidence" value="ECO:0007669"/>
    <property type="project" value="UniProtKB-KW"/>
</dbReference>
<feature type="compositionally biased region" description="Basic residues" evidence="8">
    <location>
        <begin position="819"/>
        <end position="835"/>
    </location>
</feature>
<evidence type="ECO:0000256" key="5">
    <source>
        <dbReference type="ARBA" id="ARBA00022853"/>
    </source>
</evidence>
<feature type="region of interest" description="Disordered" evidence="8">
    <location>
        <begin position="1"/>
        <end position="20"/>
    </location>
</feature>
<evidence type="ECO:0000256" key="1">
    <source>
        <dbReference type="ARBA" id="ARBA00007416"/>
    </source>
</evidence>
<name>Q16YD4_AEDAE</name>
<keyword evidence="7" id="KW-0804">Transcription</keyword>
<dbReference type="GO" id="GO:0006325">
    <property type="term" value="P:chromatin organization"/>
    <property type="evidence" value="ECO:0007669"/>
    <property type="project" value="UniProtKB-KW"/>
</dbReference>
<keyword evidence="2" id="KW-0479">Metal-binding</keyword>
<evidence type="ECO:0000313" key="11">
    <source>
        <dbReference type="EMBL" id="EAT39636.1"/>
    </source>
</evidence>
<evidence type="ECO:0000256" key="8">
    <source>
        <dbReference type="SAM" id="MobiDB-lite"/>
    </source>
</evidence>
<accession>Q16YD4</accession>
<dbReference type="Proteomes" id="UP000682892">
    <property type="component" value="Unassembled WGS sequence"/>
</dbReference>
<reference evidence="11" key="1">
    <citation type="submission" date="2005-10" db="EMBL/GenBank/DDBJ databases">
        <authorList>
            <person name="Loftus B.J."/>
            <person name="Nene V.M."/>
            <person name="Hannick L.I."/>
            <person name="Bidwell S."/>
            <person name="Haas B."/>
            <person name="Amedeo P."/>
            <person name="Orvis J."/>
            <person name="Wortman J.R."/>
            <person name="White O.R."/>
            <person name="Salzberg S."/>
            <person name="Shumway M."/>
            <person name="Koo H."/>
            <person name="Zhao Y."/>
            <person name="Holmes M."/>
            <person name="Miller J."/>
            <person name="Schatz M."/>
            <person name="Pop M."/>
            <person name="Pai G."/>
            <person name="Utterback T."/>
            <person name="Rogers Y.-H."/>
            <person name="Kravitz S."/>
            <person name="Fraser C.M."/>
        </authorList>
    </citation>
    <scope>NUCLEOTIDE SEQUENCE</scope>
    <source>
        <strain evidence="11">Liverpool</strain>
    </source>
</reference>
<feature type="compositionally biased region" description="Low complexity" evidence="8">
    <location>
        <begin position="737"/>
        <end position="757"/>
    </location>
</feature>
<reference evidence="11" key="3">
    <citation type="submission" date="2012-09" db="EMBL/GenBank/DDBJ databases">
        <authorList>
            <consortium name="VectorBase"/>
        </authorList>
    </citation>
    <scope>NUCLEOTIDE SEQUENCE</scope>
    <source>
        <strain evidence="11">Liverpool</strain>
    </source>
</reference>
<dbReference type="PANTHER" id="PTHR22597:SF0">
    <property type="entry name" value="POLYCOMB PROTEIN SUZ12"/>
    <property type="match status" value="1"/>
</dbReference>
<evidence type="ECO:0000256" key="6">
    <source>
        <dbReference type="ARBA" id="ARBA00023015"/>
    </source>
</evidence>
<dbReference type="OMA" id="VDGMLTK"/>
<evidence type="ECO:0000256" key="2">
    <source>
        <dbReference type="ARBA" id="ARBA00022723"/>
    </source>
</evidence>
<evidence type="ECO:0000256" key="7">
    <source>
        <dbReference type="ARBA" id="ARBA00023163"/>
    </source>
</evidence>
<organism evidence="11 12">
    <name type="scientific">Aedes aegypti</name>
    <name type="common">Yellowfever mosquito</name>
    <name type="synonym">Culex aegypti</name>
    <dbReference type="NCBI Taxonomy" id="7159"/>
    <lineage>
        <taxon>Eukaryota</taxon>
        <taxon>Metazoa</taxon>
        <taxon>Ecdysozoa</taxon>
        <taxon>Arthropoda</taxon>
        <taxon>Hexapoda</taxon>
        <taxon>Insecta</taxon>
        <taxon>Pterygota</taxon>
        <taxon>Neoptera</taxon>
        <taxon>Endopterygota</taxon>
        <taxon>Diptera</taxon>
        <taxon>Nematocera</taxon>
        <taxon>Culicoidea</taxon>
        <taxon>Culicidae</taxon>
        <taxon>Culicinae</taxon>
        <taxon>Aedini</taxon>
        <taxon>Aedes</taxon>
        <taxon>Stegomyia</taxon>
    </lineage>
</organism>
<dbReference type="Pfam" id="PF09733">
    <property type="entry name" value="VEFS-Box"/>
    <property type="match status" value="1"/>
</dbReference>
<proteinExistence type="inferred from homology"/>
<feature type="region of interest" description="Disordered" evidence="8">
    <location>
        <begin position="660"/>
        <end position="709"/>
    </location>
</feature>
<dbReference type="GO" id="GO:0031490">
    <property type="term" value="F:chromatin DNA binding"/>
    <property type="evidence" value="ECO:0007669"/>
    <property type="project" value="TreeGrafter"/>
</dbReference>
<keyword evidence="5" id="KW-0156">Chromatin regulator</keyword>
<dbReference type="EMBL" id="CH477518">
    <property type="protein sequence ID" value="EAT39636.1"/>
    <property type="molecule type" value="Genomic_DNA"/>
</dbReference>
<feature type="region of interest" description="Disordered" evidence="8">
    <location>
        <begin position="737"/>
        <end position="835"/>
    </location>
</feature>
<dbReference type="InterPro" id="IPR057540">
    <property type="entry name" value="Znf_SUZ12"/>
</dbReference>
<evidence type="ECO:0000259" key="9">
    <source>
        <dbReference type="Pfam" id="PF09733"/>
    </source>
</evidence>
<dbReference type="Pfam" id="PF23320">
    <property type="entry name" value="Zn_SUZ12"/>
    <property type="match status" value="1"/>
</dbReference>